<dbReference type="AlphaFoldDB" id="A0A0C2CPS6"/>
<gene>
    <name evidence="2" type="ORF">DB30_00414</name>
</gene>
<accession>A0A0C2CPS6</accession>
<feature type="region of interest" description="Disordered" evidence="1">
    <location>
        <begin position="312"/>
        <end position="345"/>
    </location>
</feature>
<feature type="compositionally biased region" description="Low complexity" evidence="1">
    <location>
        <begin position="328"/>
        <end position="341"/>
    </location>
</feature>
<evidence type="ECO:0000256" key="1">
    <source>
        <dbReference type="SAM" id="MobiDB-lite"/>
    </source>
</evidence>
<reference evidence="2 3" key="1">
    <citation type="submission" date="2014-12" db="EMBL/GenBank/DDBJ databases">
        <title>Genome assembly of Enhygromyxa salina DSM 15201.</title>
        <authorList>
            <person name="Sharma G."/>
            <person name="Subramanian S."/>
        </authorList>
    </citation>
    <scope>NUCLEOTIDE SEQUENCE [LARGE SCALE GENOMIC DNA]</scope>
    <source>
        <strain evidence="2 3">DSM 15201</strain>
    </source>
</reference>
<dbReference type="Proteomes" id="UP000031599">
    <property type="component" value="Unassembled WGS sequence"/>
</dbReference>
<protein>
    <submittedName>
        <fullName evidence="2">Uncharacterized protein</fullName>
    </submittedName>
</protein>
<comment type="caution">
    <text evidence="2">The sequence shown here is derived from an EMBL/GenBank/DDBJ whole genome shotgun (WGS) entry which is preliminary data.</text>
</comment>
<name>A0A0C2CPS6_9BACT</name>
<dbReference type="EMBL" id="JMCC02000104">
    <property type="protein sequence ID" value="KIG13191.1"/>
    <property type="molecule type" value="Genomic_DNA"/>
</dbReference>
<evidence type="ECO:0000313" key="2">
    <source>
        <dbReference type="EMBL" id="KIG13191.1"/>
    </source>
</evidence>
<sequence length="385" mass="41976">MPEPREQATHDRWRVGDPWILEPRQRRQQAGGIVDLRQPPRRLLAQGHVGLCQQRHQVGGIHRARGEQPRRDHGGIWIAEIEPRAWILDDPQHRGDLVFALGPAAGEVGQRRAGRLVQVCTRGQDLHAKPGALGLILRGPRDDEPKRLNDAMADPPKRILEPGDQPRDRPLPCDRRQRARGCSPGSPAGVHGQQMRQPSLDLDVAIDLACDRATADLADARQGIMQGLEQPARRLVSRGWASVEATVRRPCEPLGDRDAQGAVGIAEQTITQGVEPDRVELYGVHGVAAQHGIGAQQLDQGLTTARLDPAPAPTPTMAGVGVSHDKWSSGGSRQASSQARADGARDPRIIRELAWRPVVEHPSMSHHEAPREVHVLGVGLTQVGL</sequence>
<proteinExistence type="predicted"/>
<evidence type="ECO:0000313" key="3">
    <source>
        <dbReference type="Proteomes" id="UP000031599"/>
    </source>
</evidence>
<feature type="compositionally biased region" description="Basic and acidic residues" evidence="1">
    <location>
        <begin position="139"/>
        <end position="176"/>
    </location>
</feature>
<organism evidence="2 3">
    <name type="scientific">Enhygromyxa salina</name>
    <dbReference type="NCBI Taxonomy" id="215803"/>
    <lineage>
        <taxon>Bacteria</taxon>
        <taxon>Pseudomonadati</taxon>
        <taxon>Myxococcota</taxon>
        <taxon>Polyangia</taxon>
        <taxon>Nannocystales</taxon>
        <taxon>Nannocystaceae</taxon>
        <taxon>Enhygromyxa</taxon>
    </lineage>
</organism>
<feature type="region of interest" description="Disordered" evidence="1">
    <location>
        <begin position="135"/>
        <end position="195"/>
    </location>
</feature>